<dbReference type="PaxDb" id="29760-VIT_09s0002g04730.t01"/>
<accession>F6HX17</accession>
<sequence>MQRTMAKLMFWYLTQHCCNWNLHNQEYNPRLVLKEMVVCRKPWKM</sequence>
<gene>
    <name evidence="1" type="ordered locus">VIT_09s0002g04730</name>
</gene>
<proteinExistence type="predicted"/>
<dbReference type="EMBL" id="FN596494">
    <property type="protein sequence ID" value="CCB59487.1"/>
    <property type="molecule type" value="Genomic_DNA"/>
</dbReference>
<evidence type="ECO:0000313" key="1">
    <source>
        <dbReference type="EMBL" id="CCB59487.1"/>
    </source>
</evidence>
<evidence type="ECO:0000313" key="2">
    <source>
        <dbReference type="Proteomes" id="UP000009183"/>
    </source>
</evidence>
<dbReference type="AlphaFoldDB" id="F6HX17"/>
<dbReference type="HOGENOM" id="CLU_3208704_0_0_1"/>
<reference evidence="2" key="1">
    <citation type="journal article" date="2007" name="Nature">
        <title>The grapevine genome sequence suggests ancestral hexaploidization in major angiosperm phyla.</title>
        <authorList>
            <consortium name="The French-Italian Public Consortium for Grapevine Genome Characterization."/>
            <person name="Jaillon O."/>
            <person name="Aury J.-M."/>
            <person name="Noel B."/>
            <person name="Policriti A."/>
            <person name="Clepet C."/>
            <person name="Casagrande A."/>
            <person name="Choisne N."/>
            <person name="Aubourg S."/>
            <person name="Vitulo N."/>
            <person name="Jubin C."/>
            <person name="Vezzi A."/>
            <person name="Legeai F."/>
            <person name="Hugueney P."/>
            <person name="Dasilva C."/>
            <person name="Horner D."/>
            <person name="Mica E."/>
            <person name="Jublot D."/>
            <person name="Poulain J."/>
            <person name="Bruyere C."/>
            <person name="Billault A."/>
            <person name="Segurens B."/>
            <person name="Gouyvenoux M."/>
            <person name="Ugarte E."/>
            <person name="Cattonaro F."/>
            <person name="Anthouard V."/>
            <person name="Vico V."/>
            <person name="Del Fabbro C."/>
            <person name="Alaux M."/>
            <person name="Di Gaspero G."/>
            <person name="Dumas V."/>
            <person name="Felice N."/>
            <person name="Paillard S."/>
            <person name="Juman I."/>
            <person name="Moroldo M."/>
            <person name="Scalabrin S."/>
            <person name="Canaguier A."/>
            <person name="Le Clainche I."/>
            <person name="Malacrida G."/>
            <person name="Durand E."/>
            <person name="Pesole G."/>
            <person name="Laucou V."/>
            <person name="Chatelet P."/>
            <person name="Merdinoglu D."/>
            <person name="Delledonne M."/>
            <person name="Pezzotti M."/>
            <person name="Lecharny A."/>
            <person name="Scarpelli C."/>
            <person name="Artiguenave F."/>
            <person name="Pe M.E."/>
            <person name="Valle G."/>
            <person name="Morgante M."/>
            <person name="Caboche M."/>
            <person name="Adam-Blondon A.-F."/>
            <person name="Weissenbach J."/>
            <person name="Quetier F."/>
            <person name="Wincker P."/>
        </authorList>
    </citation>
    <scope>NUCLEOTIDE SEQUENCE [LARGE SCALE GENOMIC DNA]</scope>
    <source>
        <strain evidence="2">cv. Pinot noir / PN40024</strain>
    </source>
</reference>
<name>F6HX17_VITVI</name>
<keyword evidence="2" id="KW-1185">Reference proteome</keyword>
<dbReference type="Proteomes" id="UP000009183">
    <property type="component" value="Chromosome 9"/>
</dbReference>
<dbReference type="InParanoid" id="F6HX17"/>
<organism evidence="1 2">
    <name type="scientific">Vitis vinifera</name>
    <name type="common">Grape</name>
    <dbReference type="NCBI Taxonomy" id="29760"/>
    <lineage>
        <taxon>Eukaryota</taxon>
        <taxon>Viridiplantae</taxon>
        <taxon>Streptophyta</taxon>
        <taxon>Embryophyta</taxon>
        <taxon>Tracheophyta</taxon>
        <taxon>Spermatophyta</taxon>
        <taxon>Magnoliopsida</taxon>
        <taxon>eudicotyledons</taxon>
        <taxon>Gunneridae</taxon>
        <taxon>Pentapetalae</taxon>
        <taxon>rosids</taxon>
        <taxon>Vitales</taxon>
        <taxon>Vitaceae</taxon>
        <taxon>Viteae</taxon>
        <taxon>Vitis</taxon>
    </lineage>
</organism>
<protein>
    <submittedName>
        <fullName evidence="1">Uncharacterized protein</fullName>
    </submittedName>
</protein>